<dbReference type="InterPro" id="IPR001810">
    <property type="entry name" value="F-box_dom"/>
</dbReference>
<dbReference type="InterPro" id="IPR006527">
    <property type="entry name" value="F-box-assoc_dom_typ1"/>
</dbReference>
<dbReference type="AlphaFoldDB" id="R0GKY1"/>
<dbReference type="Gene3D" id="1.20.1280.50">
    <property type="match status" value="1"/>
</dbReference>
<dbReference type="PANTHER" id="PTHR31672">
    <property type="entry name" value="BNACNNG10540D PROTEIN"/>
    <property type="match status" value="1"/>
</dbReference>
<evidence type="ECO:0000313" key="3">
    <source>
        <dbReference type="Proteomes" id="UP000029121"/>
    </source>
</evidence>
<accession>R0GKY1</accession>
<dbReference type="PROSITE" id="PS50181">
    <property type="entry name" value="FBOX"/>
    <property type="match status" value="1"/>
</dbReference>
<dbReference type="CDD" id="cd22157">
    <property type="entry name" value="F-box_AtFBW1-like"/>
    <property type="match status" value="1"/>
</dbReference>
<feature type="domain" description="F-box" evidence="1">
    <location>
        <begin position="1"/>
        <end position="50"/>
    </location>
</feature>
<name>R0GKY1_9BRAS</name>
<dbReference type="NCBIfam" id="TIGR01640">
    <property type="entry name" value="F_box_assoc_1"/>
    <property type="match status" value="1"/>
</dbReference>
<sequence>MMHVELPWELVEGILYRLPPLSLIRFKIVCKKWKALFKSKSFHNNNLVRIRPHFLVWTDSKMYSVSINLSKDPNIEMHELSLDIPSFHNNNMTTRFLPCDGLLYCDSLSCEAAVWNPWLRQTRWIESQYKDFTFRGIGYDSGKPEKDYYIFGSTAIYTLETNEWKRTNAYLGKMFPTYNDVSLNGNLYWVVPDRKADEYFIQTFDFSKQIYKVFCVLPWNMMNSSFPVLSTFRKDRLSLLKKMNGTNNNIEVWVTRNKINNNDVEHVTWIKFMTVSIPISTICRPSFFIDDVYKRSLVMCCKDKNEKLCIYIVRGNVLTNIQMDVDAKCAINHCSYVPSLIPIPPL</sequence>
<reference evidence="3" key="1">
    <citation type="journal article" date="2013" name="Nat. Genet.">
        <title>The Capsella rubella genome and the genomic consequences of rapid mating system evolution.</title>
        <authorList>
            <person name="Slotte T."/>
            <person name="Hazzouri K.M."/>
            <person name="Agren J.A."/>
            <person name="Koenig D."/>
            <person name="Maumus F."/>
            <person name="Guo Y.L."/>
            <person name="Steige K."/>
            <person name="Platts A.E."/>
            <person name="Escobar J.S."/>
            <person name="Newman L.K."/>
            <person name="Wang W."/>
            <person name="Mandakova T."/>
            <person name="Vello E."/>
            <person name="Smith L.M."/>
            <person name="Henz S.R."/>
            <person name="Steffen J."/>
            <person name="Takuno S."/>
            <person name="Brandvain Y."/>
            <person name="Coop G."/>
            <person name="Andolfatto P."/>
            <person name="Hu T.T."/>
            <person name="Blanchette M."/>
            <person name="Clark R.M."/>
            <person name="Quesneville H."/>
            <person name="Nordborg M."/>
            <person name="Gaut B.S."/>
            <person name="Lysak M.A."/>
            <person name="Jenkins J."/>
            <person name="Grimwood J."/>
            <person name="Chapman J."/>
            <person name="Prochnik S."/>
            <person name="Shu S."/>
            <person name="Rokhsar D."/>
            <person name="Schmutz J."/>
            <person name="Weigel D."/>
            <person name="Wright S.I."/>
        </authorList>
    </citation>
    <scope>NUCLEOTIDE SEQUENCE [LARGE SCALE GENOMIC DNA]</scope>
    <source>
        <strain evidence="3">cv. Monte Gargano</strain>
    </source>
</reference>
<dbReference type="InterPro" id="IPR036047">
    <property type="entry name" value="F-box-like_dom_sf"/>
</dbReference>
<dbReference type="OrthoDB" id="830198at2759"/>
<evidence type="ECO:0000313" key="2">
    <source>
        <dbReference type="EMBL" id="EOA36612.1"/>
    </source>
</evidence>
<organism evidence="2 3">
    <name type="scientific">Capsella rubella</name>
    <dbReference type="NCBI Taxonomy" id="81985"/>
    <lineage>
        <taxon>Eukaryota</taxon>
        <taxon>Viridiplantae</taxon>
        <taxon>Streptophyta</taxon>
        <taxon>Embryophyta</taxon>
        <taxon>Tracheophyta</taxon>
        <taxon>Spermatophyta</taxon>
        <taxon>Magnoliopsida</taxon>
        <taxon>eudicotyledons</taxon>
        <taxon>Gunneridae</taxon>
        <taxon>Pentapetalae</taxon>
        <taxon>rosids</taxon>
        <taxon>malvids</taxon>
        <taxon>Brassicales</taxon>
        <taxon>Brassicaceae</taxon>
        <taxon>Camelineae</taxon>
        <taxon>Capsella</taxon>
    </lineage>
</organism>
<dbReference type="KEGG" id="crb:17900872"/>
<keyword evidence="3" id="KW-1185">Reference proteome</keyword>
<dbReference type="EMBL" id="KB870805">
    <property type="protein sequence ID" value="EOA36612.1"/>
    <property type="molecule type" value="Genomic_DNA"/>
</dbReference>
<dbReference type="SUPFAM" id="SSF81383">
    <property type="entry name" value="F-box domain"/>
    <property type="match status" value="1"/>
</dbReference>
<dbReference type="Proteomes" id="UP000029121">
    <property type="component" value="Unassembled WGS sequence"/>
</dbReference>
<protein>
    <recommendedName>
        <fullName evidence="1">F-box domain-containing protein</fullName>
    </recommendedName>
</protein>
<proteinExistence type="predicted"/>
<gene>
    <name evidence="2" type="ORF">CARUB_v10011836mg</name>
</gene>
<dbReference type="InterPro" id="IPR050796">
    <property type="entry name" value="SCF_F-box_component"/>
</dbReference>
<dbReference type="Pfam" id="PF00646">
    <property type="entry name" value="F-box"/>
    <property type="match status" value="1"/>
</dbReference>
<dbReference type="Pfam" id="PF07734">
    <property type="entry name" value="FBA_1"/>
    <property type="match status" value="1"/>
</dbReference>
<dbReference type="SMART" id="SM00256">
    <property type="entry name" value="FBOX"/>
    <property type="match status" value="1"/>
</dbReference>
<dbReference type="PANTHER" id="PTHR31672:SF13">
    <property type="entry name" value="F-BOX PROTEIN CPR30-LIKE"/>
    <property type="match status" value="1"/>
</dbReference>
<dbReference type="InterPro" id="IPR017451">
    <property type="entry name" value="F-box-assoc_interact_dom"/>
</dbReference>
<evidence type="ECO:0000259" key="1">
    <source>
        <dbReference type="PROSITE" id="PS50181"/>
    </source>
</evidence>